<evidence type="ECO:0000259" key="2">
    <source>
        <dbReference type="Pfam" id="PF04069"/>
    </source>
</evidence>
<dbReference type="GO" id="GO:0022857">
    <property type="term" value="F:transmembrane transporter activity"/>
    <property type="evidence" value="ECO:0007669"/>
    <property type="project" value="InterPro"/>
</dbReference>
<dbReference type="GO" id="GO:0042597">
    <property type="term" value="C:periplasmic space"/>
    <property type="evidence" value="ECO:0007669"/>
    <property type="project" value="InterPro"/>
</dbReference>
<dbReference type="CDD" id="cd13640">
    <property type="entry name" value="PBP2_ChoX"/>
    <property type="match status" value="1"/>
</dbReference>
<dbReference type="Gene3D" id="3.40.190.100">
    <property type="entry name" value="Glycine betaine-binding periplasmic protein, domain 2"/>
    <property type="match status" value="1"/>
</dbReference>
<dbReference type="Pfam" id="PF04069">
    <property type="entry name" value="OpuAC"/>
    <property type="match status" value="1"/>
</dbReference>
<evidence type="ECO:0000313" key="4">
    <source>
        <dbReference type="Proteomes" id="UP000199657"/>
    </source>
</evidence>
<name>A0A1H8UEZ0_9GAMM</name>
<protein>
    <submittedName>
        <fullName evidence="3">Glycine betaine/proline transport system substrate-binding protein</fullName>
    </submittedName>
</protein>
<dbReference type="GO" id="GO:0015871">
    <property type="term" value="P:choline transport"/>
    <property type="evidence" value="ECO:0007669"/>
    <property type="project" value="InterPro"/>
</dbReference>
<feature type="signal peptide" evidence="1">
    <location>
        <begin position="1"/>
        <end position="23"/>
    </location>
</feature>
<keyword evidence="4" id="KW-1185">Reference proteome</keyword>
<dbReference type="InterPro" id="IPR007210">
    <property type="entry name" value="ABC_Gly_betaine_transp_sub-bd"/>
</dbReference>
<dbReference type="AlphaFoldDB" id="A0A1H8UEZ0"/>
<accession>A0A1H8UEZ0</accession>
<dbReference type="InterPro" id="IPR017783">
    <property type="entry name" value="ABC_choline_sub-bd"/>
</dbReference>
<dbReference type="Proteomes" id="UP000199657">
    <property type="component" value="Unassembled WGS sequence"/>
</dbReference>
<gene>
    <name evidence="3" type="ORF">SAMN04488052_106158</name>
</gene>
<dbReference type="EMBL" id="FOEG01000006">
    <property type="protein sequence ID" value="SEP01775.1"/>
    <property type="molecule type" value="Genomic_DNA"/>
</dbReference>
<dbReference type="STRING" id="406100.SAMN04488052_106158"/>
<dbReference type="Gene3D" id="3.40.190.10">
    <property type="entry name" value="Periplasmic binding protein-like II"/>
    <property type="match status" value="1"/>
</dbReference>
<sequence length="315" mass="34534">MRNGIIGIATATALGMAATSAHAGDAAECNEVGFANVEWTGESMTTHMAAMVLETLGYETDVTSASVPISFEAVSSGERDAFMGLWLPTQESMVRPHLDSGDMEKLVANLEGAKYTLAVPAYVYEAGVQSFGDLAEHADEFESRIYGIEAGNDGNEIILDMIDDNAFDLGDWRLMESSEAGMLTQVERATRNEDWVVFLGWAPHPMNHNLDMEYLEGGDDYFGPNLGEATVYTVINAGYQDRCPNAAQLLEQFTLTVDERNEGESYIMDDNMDYRDAATKLIENNPELLERWLDGVTTKDGEDDALETARDAFGV</sequence>
<dbReference type="SUPFAM" id="SSF53850">
    <property type="entry name" value="Periplasmic binding protein-like II"/>
    <property type="match status" value="1"/>
</dbReference>
<reference evidence="3 4" key="1">
    <citation type="submission" date="2016-10" db="EMBL/GenBank/DDBJ databases">
        <authorList>
            <person name="de Groot N.N."/>
        </authorList>
    </citation>
    <scope>NUCLEOTIDE SEQUENCE [LARGE SCALE GENOMIC DNA]</scope>
    <source>
        <strain evidence="3 4">CGMCC 1.6291</strain>
    </source>
</reference>
<dbReference type="NCBIfam" id="TIGR03414">
    <property type="entry name" value="ABC_choline_bnd"/>
    <property type="match status" value="1"/>
</dbReference>
<proteinExistence type="predicted"/>
<dbReference type="RefSeq" id="WP_091644910.1">
    <property type="nucleotide sequence ID" value="NZ_FOEG01000006.1"/>
</dbReference>
<dbReference type="OrthoDB" id="9787902at2"/>
<dbReference type="GO" id="GO:0043190">
    <property type="term" value="C:ATP-binding cassette (ABC) transporter complex"/>
    <property type="evidence" value="ECO:0007669"/>
    <property type="project" value="InterPro"/>
</dbReference>
<evidence type="ECO:0000256" key="1">
    <source>
        <dbReference type="SAM" id="SignalP"/>
    </source>
</evidence>
<evidence type="ECO:0000313" key="3">
    <source>
        <dbReference type="EMBL" id="SEP01775.1"/>
    </source>
</evidence>
<feature type="chain" id="PRO_5011582633" evidence="1">
    <location>
        <begin position="24"/>
        <end position="315"/>
    </location>
</feature>
<keyword evidence="1" id="KW-0732">Signal</keyword>
<dbReference type="GO" id="GO:0033265">
    <property type="term" value="F:choline binding"/>
    <property type="evidence" value="ECO:0007669"/>
    <property type="project" value="InterPro"/>
</dbReference>
<feature type="domain" description="ABC-type glycine betaine transport system substrate-binding" evidence="2">
    <location>
        <begin position="32"/>
        <end position="282"/>
    </location>
</feature>
<organism evidence="3 4">
    <name type="scientific">Aquisalimonas asiatica</name>
    <dbReference type="NCBI Taxonomy" id="406100"/>
    <lineage>
        <taxon>Bacteria</taxon>
        <taxon>Pseudomonadati</taxon>
        <taxon>Pseudomonadota</taxon>
        <taxon>Gammaproteobacteria</taxon>
        <taxon>Chromatiales</taxon>
        <taxon>Ectothiorhodospiraceae</taxon>
        <taxon>Aquisalimonas</taxon>
    </lineage>
</organism>